<gene>
    <name evidence="2" type="ORF">METZ01_LOCUS411171</name>
</gene>
<dbReference type="AlphaFoldDB" id="A0A382WHL4"/>
<dbReference type="Pfam" id="PF13517">
    <property type="entry name" value="FG-GAP_3"/>
    <property type="match status" value="2"/>
</dbReference>
<evidence type="ECO:0000313" key="2">
    <source>
        <dbReference type="EMBL" id="SVD58317.1"/>
    </source>
</evidence>
<dbReference type="EMBL" id="UINC01159944">
    <property type="protein sequence ID" value="SVD58317.1"/>
    <property type="molecule type" value="Genomic_DNA"/>
</dbReference>
<feature type="non-terminal residue" evidence="2">
    <location>
        <position position="277"/>
    </location>
</feature>
<dbReference type="PANTHER" id="PTHR16026:SF0">
    <property type="entry name" value="CARTILAGE ACIDIC PROTEIN 1"/>
    <property type="match status" value="1"/>
</dbReference>
<feature type="non-terminal residue" evidence="2">
    <location>
        <position position="1"/>
    </location>
</feature>
<dbReference type="PANTHER" id="PTHR16026">
    <property type="entry name" value="CARTILAGE ACIDIC PROTEIN 1"/>
    <property type="match status" value="1"/>
</dbReference>
<sequence length="277" mass="31087">RDIDGDGDPDLYITADFASPDRLWFNDGRGYFRQAHPHAMRRTSQFSMGMDFTDVNRDGHIDFLTADMLSRSHKRRKTQMGDMQVTESGIGLINNRPQIMQNTLQLGRGDATWAEVAQLSGLKATEWSWGVSFTDVDLDGYEDLIVATGMTRDFMDSDAQKRVTDAGRDTNKLEDLLLTREWFPKLPTQNVAYRNNGDLTFKYMSDDWGFSTKAVTGGLAQADFDGDGDLDMVFNNWTSPLEIYRNESIAPRVAVKLRSHGLNSQAIGAKVRLLGGP</sequence>
<accession>A0A382WHL4</accession>
<dbReference type="SUPFAM" id="SSF69318">
    <property type="entry name" value="Integrin alpha N-terminal domain"/>
    <property type="match status" value="1"/>
</dbReference>
<dbReference type="InterPro" id="IPR013517">
    <property type="entry name" value="FG-GAP"/>
</dbReference>
<keyword evidence="1" id="KW-0732">Signal</keyword>
<name>A0A382WHL4_9ZZZZ</name>
<organism evidence="2">
    <name type="scientific">marine metagenome</name>
    <dbReference type="NCBI Taxonomy" id="408172"/>
    <lineage>
        <taxon>unclassified sequences</taxon>
        <taxon>metagenomes</taxon>
        <taxon>ecological metagenomes</taxon>
    </lineage>
</organism>
<proteinExistence type="predicted"/>
<dbReference type="Gene3D" id="2.130.10.130">
    <property type="entry name" value="Integrin alpha, N-terminal"/>
    <property type="match status" value="2"/>
</dbReference>
<evidence type="ECO:0008006" key="3">
    <source>
        <dbReference type="Google" id="ProtNLM"/>
    </source>
</evidence>
<reference evidence="2" key="1">
    <citation type="submission" date="2018-05" db="EMBL/GenBank/DDBJ databases">
        <authorList>
            <person name="Lanie J.A."/>
            <person name="Ng W.-L."/>
            <person name="Kazmierczak K.M."/>
            <person name="Andrzejewski T.M."/>
            <person name="Davidsen T.M."/>
            <person name="Wayne K.J."/>
            <person name="Tettelin H."/>
            <person name="Glass J.I."/>
            <person name="Rusch D."/>
            <person name="Podicherti R."/>
            <person name="Tsui H.-C.T."/>
            <person name="Winkler M.E."/>
        </authorList>
    </citation>
    <scope>NUCLEOTIDE SEQUENCE</scope>
</reference>
<protein>
    <recommendedName>
        <fullName evidence="3">ASPIC/UnbV domain-containing protein</fullName>
    </recommendedName>
</protein>
<evidence type="ECO:0000256" key="1">
    <source>
        <dbReference type="ARBA" id="ARBA00022729"/>
    </source>
</evidence>
<dbReference type="InterPro" id="IPR028994">
    <property type="entry name" value="Integrin_alpha_N"/>
</dbReference>
<dbReference type="InterPro" id="IPR027039">
    <property type="entry name" value="Crtac1"/>
</dbReference>